<accession>A0AC35U4Z3</accession>
<sequence length="588" mass="65999">MRNYYSKISYEKDNCWAVLCEHDGKIPLLEWYPSSLAVEDHKPALVADLLDVAYVNPTIGDPRTITIGFNDPQRQPLEIVSLSLDECNIWIELMKQTLSSLNCLTHIKEDNIYVDLSKLEKNGANWMSEDVTSFTSITSNAMSTLHYQDNQQTSVPQILQQDLPIRPSTAPSTCSSSSPPQSTDSFIFTPTLPRSNLNSKSDLSSNLSTTKKFAGHTFGARSRNGPTNNAIPSLPPRQVDDSQLSSSSATSSPAKSLIKEKYYDILNISSPESSGSIGNNLYDKVKRRFPSSTTSNTSSDNETCSSLTESIQSMTLNSLMPLRATRVRNTNLKDIDTQTFYEHLPMVLTRSANKKDQNNIYDSLPIKSADMLNDHRERMLSLAYTVCAEHIIFVEISGRVFIGGWTSQMQPKLVGLIHVGDEIIECDGIGITNLEQFRNLLCMNDTSGCAISFKVKSIPFGKVFFLRKSLNTSSEELFSQILFRGKKNIEQRPQSGTYEEVDDENDGDCQTKSNHVYDTITVDITPVITELNDKPTNLFAANDQLYRRVDKLSKNAHFSIIVHPRDFSRLLKTNIKQSQHAIRYIHDQ</sequence>
<proteinExistence type="predicted"/>
<dbReference type="Proteomes" id="UP000095286">
    <property type="component" value="Unplaced"/>
</dbReference>
<organism evidence="1 2">
    <name type="scientific">Rhabditophanes sp. KR3021</name>
    <dbReference type="NCBI Taxonomy" id="114890"/>
    <lineage>
        <taxon>Eukaryota</taxon>
        <taxon>Metazoa</taxon>
        <taxon>Ecdysozoa</taxon>
        <taxon>Nematoda</taxon>
        <taxon>Chromadorea</taxon>
        <taxon>Rhabditida</taxon>
        <taxon>Tylenchina</taxon>
        <taxon>Panagrolaimomorpha</taxon>
        <taxon>Strongyloidoidea</taxon>
        <taxon>Alloionematidae</taxon>
        <taxon>Rhabditophanes</taxon>
    </lineage>
</organism>
<protein>
    <submittedName>
        <fullName evidence="2">PH domain-containing protein</fullName>
    </submittedName>
</protein>
<dbReference type="WBParaSite" id="RSKR_0000762700.1">
    <property type="protein sequence ID" value="RSKR_0000762700.1"/>
    <property type="gene ID" value="RSKR_0000762700"/>
</dbReference>
<reference evidence="2" key="1">
    <citation type="submission" date="2016-11" db="UniProtKB">
        <authorList>
            <consortium name="WormBaseParasite"/>
        </authorList>
    </citation>
    <scope>IDENTIFICATION</scope>
    <source>
        <strain evidence="2">KR3021</strain>
    </source>
</reference>
<name>A0AC35U4Z3_9BILA</name>
<evidence type="ECO:0000313" key="2">
    <source>
        <dbReference type="WBParaSite" id="RSKR_0000762700.1"/>
    </source>
</evidence>
<evidence type="ECO:0000313" key="1">
    <source>
        <dbReference type="Proteomes" id="UP000095286"/>
    </source>
</evidence>